<dbReference type="EMBL" id="LFYR01001978">
    <property type="protein sequence ID" value="KMZ58043.1"/>
    <property type="molecule type" value="Genomic_DNA"/>
</dbReference>
<dbReference type="STRING" id="29655.A0A0K9NN54"/>
<dbReference type="Gene3D" id="3.40.50.150">
    <property type="entry name" value="Vaccinia Virus protein VP39"/>
    <property type="match status" value="1"/>
</dbReference>
<dbReference type="AlphaFoldDB" id="A0A0K9NN54"/>
<gene>
    <name evidence="4" type="ORF">ZOSMA_7G00720</name>
</gene>
<evidence type="ECO:0000256" key="2">
    <source>
        <dbReference type="ARBA" id="ARBA00022603"/>
    </source>
</evidence>
<name>A0A0K9NN54_ZOSMR</name>
<dbReference type="Proteomes" id="UP000036987">
    <property type="component" value="Unassembled WGS sequence"/>
</dbReference>
<dbReference type="GO" id="GO:0032259">
    <property type="term" value="P:methylation"/>
    <property type="evidence" value="ECO:0007669"/>
    <property type="project" value="UniProtKB-KW"/>
</dbReference>
<dbReference type="GO" id="GO:0008168">
    <property type="term" value="F:methyltransferase activity"/>
    <property type="evidence" value="ECO:0007669"/>
    <property type="project" value="UniProtKB-KW"/>
</dbReference>
<proteinExistence type="inferred from homology"/>
<comment type="similarity">
    <text evidence="1">Belongs to the methyltransferase superfamily.</text>
</comment>
<dbReference type="OrthoDB" id="2016285at2759"/>
<dbReference type="SUPFAM" id="SSF53335">
    <property type="entry name" value="S-adenosyl-L-methionine-dependent methyltransferases"/>
    <property type="match status" value="1"/>
</dbReference>
<accession>A0A0K9NN54</accession>
<dbReference type="InterPro" id="IPR029063">
    <property type="entry name" value="SAM-dependent_MTases_sf"/>
</dbReference>
<keyword evidence="5" id="KW-1185">Reference proteome</keyword>
<organism evidence="4 5">
    <name type="scientific">Zostera marina</name>
    <name type="common">Eelgrass</name>
    <dbReference type="NCBI Taxonomy" id="29655"/>
    <lineage>
        <taxon>Eukaryota</taxon>
        <taxon>Viridiplantae</taxon>
        <taxon>Streptophyta</taxon>
        <taxon>Embryophyta</taxon>
        <taxon>Tracheophyta</taxon>
        <taxon>Spermatophyta</taxon>
        <taxon>Magnoliopsida</taxon>
        <taxon>Liliopsida</taxon>
        <taxon>Zosteraceae</taxon>
        <taxon>Zostera</taxon>
    </lineage>
</organism>
<evidence type="ECO:0000256" key="3">
    <source>
        <dbReference type="ARBA" id="ARBA00022679"/>
    </source>
</evidence>
<comment type="caution">
    <text evidence="4">The sequence shown here is derived from an EMBL/GenBank/DDBJ whole genome shotgun (WGS) entry which is preliminary data.</text>
</comment>
<dbReference type="OMA" id="QGVIHGY"/>
<dbReference type="PANTHER" id="PTHR12176:SF77">
    <property type="entry name" value="S-ADENOSYL-L-METHIONINE-DEPENDENT METHYLTRANSFERASES SUPERFAMILY PROTEIN"/>
    <property type="match status" value="1"/>
</dbReference>
<keyword evidence="3 4" id="KW-0808">Transferase</keyword>
<protein>
    <submittedName>
        <fullName evidence="4">S-adenosyl-L-methionine-dependent methyltransferase domain-containingprotein</fullName>
    </submittedName>
</protein>
<sequence>MAEKKAMISIISNQIISSGPNPSKRNFFLLPFSPQNLQSPKQRTKSARILGHSQKSTVAGDDVKTLANFKSKYNEIKVLEVSRRADHPFAGSRLLLLDSPGNIHSISFLLKHLTDTYLDVFATFPPILPSGPIGILGFGAGSAGRLILQLYPQSVIHGWELDPSVISVGREYFGLSECEKENADGLWVNIGDAMNAEVDGGFAGVLVDLFSKGSVVDELQDARSWENIRKKLKRGGRVMVNCGGSCVEAEDITRNGDVVMEETLEAMSKVFPEILVLNVGHNKEDSWIALSGSSPDRETWKKTIPAPELRRYVDKWVSFPTIGT</sequence>
<evidence type="ECO:0000313" key="5">
    <source>
        <dbReference type="Proteomes" id="UP000036987"/>
    </source>
</evidence>
<dbReference type="InterPro" id="IPR051419">
    <property type="entry name" value="Lys/N-term_MeTrsfase_sf"/>
</dbReference>
<keyword evidence="2 4" id="KW-0489">Methyltransferase</keyword>
<evidence type="ECO:0000256" key="1">
    <source>
        <dbReference type="ARBA" id="ARBA00008361"/>
    </source>
</evidence>
<reference evidence="5" key="1">
    <citation type="journal article" date="2016" name="Nature">
        <title>The genome of the seagrass Zostera marina reveals angiosperm adaptation to the sea.</title>
        <authorList>
            <person name="Olsen J.L."/>
            <person name="Rouze P."/>
            <person name="Verhelst B."/>
            <person name="Lin Y.-C."/>
            <person name="Bayer T."/>
            <person name="Collen J."/>
            <person name="Dattolo E."/>
            <person name="De Paoli E."/>
            <person name="Dittami S."/>
            <person name="Maumus F."/>
            <person name="Michel G."/>
            <person name="Kersting A."/>
            <person name="Lauritano C."/>
            <person name="Lohaus R."/>
            <person name="Toepel M."/>
            <person name="Tonon T."/>
            <person name="Vanneste K."/>
            <person name="Amirebrahimi M."/>
            <person name="Brakel J."/>
            <person name="Bostroem C."/>
            <person name="Chovatia M."/>
            <person name="Grimwood J."/>
            <person name="Jenkins J.W."/>
            <person name="Jueterbock A."/>
            <person name="Mraz A."/>
            <person name="Stam W.T."/>
            <person name="Tice H."/>
            <person name="Bornberg-Bauer E."/>
            <person name="Green P.J."/>
            <person name="Pearson G.A."/>
            <person name="Procaccini G."/>
            <person name="Duarte C.M."/>
            <person name="Schmutz J."/>
            <person name="Reusch T.B.H."/>
            <person name="Van de Peer Y."/>
        </authorList>
    </citation>
    <scope>NUCLEOTIDE SEQUENCE [LARGE SCALE GENOMIC DNA]</scope>
    <source>
        <strain evidence="5">cv. Finnish</strain>
    </source>
</reference>
<dbReference type="PANTHER" id="PTHR12176">
    <property type="entry name" value="SAM-DEPENDENT METHYLTRANSFERASE SUPERFAMILY PROTEIN"/>
    <property type="match status" value="1"/>
</dbReference>
<evidence type="ECO:0000313" key="4">
    <source>
        <dbReference type="EMBL" id="KMZ58043.1"/>
    </source>
</evidence>